<evidence type="ECO:0000313" key="3">
    <source>
        <dbReference type="Proteomes" id="UP000050794"/>
    </source>
</evidence>
<feature type="compositionally biased region" description="Polar residues" evidence="1">
    <location>
        <begin position="85"/>
        <end position="108"/>
    </location>
</feature>
<dbReference type="EMBL" id="UYWY01025350">
    <property type="protein sequence ID" value="VDM49611.1"/>
    <property type="molecule type" value="Genomic_DNA"/>
</dbReference>
<name>A0A183VC20_TOXCA</name>
<feature type="region of interest" description="Disordered" evidence="1">
    <location>
        <begin position="68"/>
        <end position="126"/>
    </location>
</feature>
<organism evidence="3 4">
    <name type="scientific">Toxocara canis</name>
    <name type="common">Canine roundworm</name>
    <dbReference type="NCBI Taxonomy" id="6265"/>
    <lineage>
        <taxon>Eukaryota</taxon>
        <taxon>Metazoa</taxon>
        <taxon>Ecdysozoa</taxon>
        <taxon>Nematoda</taxon>
        <taxon>Chromadorea</taxon>
        <taxon>Rhabditida</taxon>
        <taxon>Spirurina</taxon>
        <taxon>Ascaridomorpha</taxon>
        <taxon>Ascaridoidea</taxon>
        <taxon>Toxocaridae</taxon>
        <taxon>Toxocara</taxon>
    </lineage>
</organism>
<sequence length="189" mass="20689">MASSKSIHSESAERLVSLPIEQTLNVEALVAEACSAAHRNQSCECADLADCSSQFTNADSESFLAHRIPGTLLSPPPEPNHPDSNDSASTTHGSTNALSAGEPSATNLNDEEEARTPPPSPNSSRNIQKLSLFSLAQVSHKLGELWSSARERVFGEDYWIPSDVYEVTVTSSLFIFVSFPHFIRFRLRW</sequence>
<protein>
    <submittedName>
        <fullName evidence="4">F-box domain-containing protein</fullName>
    </submittedName>
</protein>
<evidence type="ECO:0000313" key="2">
    <source>
        <dbReference type="EMBL" id="VDM49611.1"/>
    </source>
</evidence>
<accession>A0A183VC20</accession>
<dbReference type="AlphaFoldDB" id="A0A183VC20"/>
<dbReference type="WBParaSite" id="TCNE_0001829401-mRNA-1">
    <property type="protein sequence ID" value="TCNE_0001829401-mRNA-1"/>
    <property type="gene ID" value="TCNE_0001829401"/>
</dbReference>
<proteinExistence type="predicted"/>
<reference evidence="2 3" key="2">
    <citation type="submission" date="2018-11" db="EMBL/GenBank/DDBJ databases">
        <authorList>
            <consortium name="Pathogen Informatics"/>
        </authorList>
    </citation>
    <scope>NUCLEOTIDE SEQUENCE [LARGE SCALE GENOMIC DNA]</scope>
</reference>
<dbReference type="Proteomes" id="UP000050794">
    <property type="component" value="Unassembled WGS sequence"/>
</dbReference>
<evidence type="ECO:0000313" key="4">
    <source>
        <dbReference type="WBParaSite" id="TCNE_0001829401-mRNA-1"/>
    </source>
</evidence>
<reference evidence="4" key="1">
    <citation type="submission" date="2016-06" db="UniProtKB">
        <authorList>
            <consortium name="WormBaseParasite"/>
        </authorList>
    </citation>
    <scope>IDENTIFICATION</scope>
</reference>
<keyword evidence="3" id="KW-1185">Reference proteome</keyword>
<evidence type="ECO:0000256" key="1">
    <source>
        <dbReference type="SAM" id="MobiDB-lite"/>
    </source>
</evidence>
<gene>
    <name evidence="2" type="ORF">TCNE_LOCUS18290</name>
</gene>